<dbReference type="SUPFAM" id="SSF57903">
    <property type="entry name" value="FYVE/PHD zinc finger"/>
    <property type="match status" value="1"/>
</dbReference>
<dbReference type="AlphaFoldDB" id="D8LX66"/>
<dbReference type="Gene3D" id="3.30.40.10">
    <property type="entry name" value="Zinc/RING finger domain, C3HC4 (zinc finger)"/>
    <property type="match status" value="1"/>
</dbReference>
<keyword evidence="3" id="KW-0862">Zinc</keyword>
<dbReference type="InterPro" id="IPR013083">
    <property type="entry name" value="Znf_RING/FYVE/PHD"/>
</dbReference>
<dbReference type="GeneID" id="24918391"/>
<accession>D8LX66</accession>
<evidence type="ECO:0000256" key="1">
    <source>
        <dbReference type="ARBA" id="ARBA00022723"/>
    </source>
</evidence>
<evidence type="ECO:0000256" key="4">
    <source>
        <dbReference type="PROSITE-ProRule" id="PRU00042"/>
    </source>
</evidence>
<dbReference type="SMART" id="SM00249">
    <property type="entry name" value="PHD"/>
    <property type="match status" value="1"/>
</dbReference>
<protein>
    <recommendedName>
        <fullName evidence="6">C2H2-type domain-containing protein</fullName>
    </recommendedName>
</protein>
<gene>
    <name evidence="7" type="ORF">GSBLH_T00001112001</name>
</gene>
<evidence type="ECO:0000256" key="2">
    <source>
        <dbReference type="ARBA" id="ARBA00022771"/>
    </source>
</evidence>
<proteinExistence type="predicted"/>
<dbReference type="PROSITE" id="PS01359">
    <property type="entry name" value="ZF_PHD_1"/>
    <property type="match status" value="1"/>
</dbReference>
<keyword evidence="1" id="KW-0479">Metal-binding</keyword>
<feature type="domain" description="C2H2-type" evidence="6">
    <location>
        <begin position="390"/>
        <end position="418"/>
    </location>
</feature>
<evidence type="ECO:0000313" key="7">
    <source>
        <dbReference type="EMBL" id="CBK20861.2"/>
    </source>
</evidence>
<name>D8LX66_BLAHO</name>
<dbReference type="InterPro" id="IPR011011">
    <property type="entry name" value="Znf_FYVE_PHD"/>
</dbReference>
<dbReference type="PROSITE" id="PS50157">
    <property type="entry name" value="ZINC_FINGER_C2H2_2"/>
    <property type="match status" value="1"/>
</dbReference>
<dbReference type="InterPro" id="IPR019786">
    <property type="entry name" value="Zinc_finger_PHD-type_CS"/>
</dbReference>
<dbReference type="GO" id="GO:0008270">
    <property type="term" value="F:zinc ion binding"/>
    <property type="evidence" value="ECO:0007669"/>
    <property type="project" value="UniProtKB-KW"/>
</dbReference>
<evidence type="ECO:0000256" key="5">
    <source>
        <dbReference type="SAM" id="MobiDB-lite"/>
    </source>
</evidence>
<evidence type="ECO:0000313" key="8">
    <source>
        <dbReference type="Proteomes" id="UP000008312"/>
    </source>
</evidence>
<dbReference type="InterPro" id="IPR001965">
    <property type="entry name" value="Znf_PHD"/>
</dbReference>
<dbReference type="PROSITE" id="PS00028">
    <property type="entry name" value="ZINC_FINGER_C2H2_1"/>
    <property type="match status" value="1"/>
</dbReference>
<feature type="region of interest" description="Disordered" evidence="5">
    <location>
        <begin position="167"/>
        <end position="186"/>
    </location>
</feature>
<keyword evidence="2 4" id="KW-0863">Zinc-finger</keyword>
<dbReference type="RefSeq" id="XP_012894909.1">
    <property type="nucleotide sequence ID" value="XM_013039455.1"/>
</dbReference>
<organism evidence="7">
    <name type="scientific">Blastocystis hominis</name>
    <dbReference type="NCBI Taxonomy" id="12968"/>
    <lineage>
        <taxon>Eukaryota</taxon>
        <taxon>Sar</taxon>
        <taxon>Stramenopiles</taxon>
        <taxon>Bigyra</taxon>
        <taxon>Opalozoa</taxon>
        <taxon>Opalinata</taxon>
        <taxon>Blastocystidae</taxon>
        <taxon>Blastocystis</taxon>
    </lineage>
</organism>
<dbReference type="InParanoid" id="D8LX66"/>
<feature type="region of interest" description="Disordered" evidence="5">
    <location>
        <begin position="128"/>
        <end position="152"/>
    </location>
</feature>
<reference evidence="7" key="1">
    <citation type="submission" date="2010-02" db="EMBL/GenBank/DDBJ databases">
        <title>Sequencing and annotation of the Blastocystis hominis genome.</title>
        <authorList>
            <person name="Wincker P."/>
        </authorList>
    </citation>
    <scope>NUCLEOTIDE SEQUENCE</scope>
    <source>
        <strain evidence="7">Singapore isolate B</strain>
    </source>
</reference>
<dbReference type="OrthoDB" id="784962at2759"/>
<sequence>MVASTWCPFLFKRSNILYRKEQRGIYLKRITLRFMSIILQRQVHSVGPFYHRGLGPVYSGLNQANLSTPVFNLSYPLISHNVQQNGSHFQQFTSANFLQKIHESNSKPSFDSPNSASYYYQPSQFLSSRTSPSELKRPRSSCDVSPPSKVSHDDDLVKMLCMLRLNKRDSSPSPPSSLPPASSTRGLSHTICPYCQKRNPVESSNPPATLTCFACNTSFPLVRRYLHDYQGHLDADGSLELPCLRGVSDPATREAKLLAYTSTVLSGRRCSFSTQIREIQKLLSALVAKVDKRVTRELHHVEEECQQVVESLLGRVEQYCNGELHCHCLQPAFAQRHFIQCDVCDLWFHTSCVGVDSRKLAGIASFVCPWCLDPAQRSQEPAQPEEAKACVCPLCDRVFPRPCNLSRHLHAKHSMKWHTHVMLHLDVNDYLEVDPKASNLARGAITHRVCEGCYASEHATEEYNMTKSQFRFLLRKLRVKPPQWWVGKEVRVWDARTEKMVLGVIKCIRPRSEFCIKLKNGSTMMVGNLFDPQYRIRLLILNGNFELELLYALPTKWIRDVHSDVCLFIK</sequence>
<dbReference type="InterPro" id="IPR013087">
    <property type="entry name" value="Znf_C2H2_type"/>
</dbReference>
<dbReference type="EMBL" id="FN668639">
    <property type="protein sequence ID" value="CBK20861.2"/>
    <property type="molecule type" value="Genomic_DNA"/>
</dbReference>
<dbReference type="Proteomes" id="UP000008312">
    <property type="component" value="Unassembled WGS sequence"/>
</dbReference>
<keyword evidence="8" id="KW-1185">Reference proteome</keyword>
<evidence type="ECO:0000256" key="3">
    <source>
        <dbReference type="ARBA" id="ARBA00022833"/>
    </source>
</evidence>
<evidence type="ECO:0000259" key="6">
    <source>
        <dbReference type="PROSITE" id="PS50157"/>
    </source>
</evidence>